<evidence type="ECO:0000313" key="2">
    <source>
        <dbReference type="Proteomes" id="UP000269154"/>
    </source>
</evidence>
<evidence type="ECO:0000313" key="1">
    <source>
        <dbReference type="EMBL" id="RQH53578.1"/>
    </source>
</evidence>
<proteinExistence type="predicted"/>
<gene>
    <name evidence="1" type="ORF">D5R40_03615</name>
</gene>
<dbReference type="AlphaFoldDB" id="A0A3N6RY77"/>
<dbReference type="EMBL" id="RCBY01000011">
    <property type="protein sequence ID" value="RQH53578.1"/>
    <property type="molecule type" value="Genomic_DNA"/>
</dbReference>
<comment type="caution">
    <text evidence="1">The sequence shown here is derived from an EMBL/GenBank/DDBJ whole genome shotgun (WGS) entry which is preliminary data.</text>
</comment>
<accession>A0A3N6RY77</accession>
<reference evidence="1 2" key="1">
    <citation type="journal article" date="2018" name="ACS Chem. Biol.">
        <title>Ketoreductase domain dysfunction expands chemodiversity: malyngamide biosynthesis in the cyanobacterium Okeania hirsuta.</title>
        <authorList>
            <person name="Moss N.A."/>
            <person name="Leao T."/>
            <person name="Rankin M."/>
            <person name="McCullough T.M."/>
            <person name="Qu P."/>
            <person name="Korobeynikov A."/>
            <person name="Smith J.L."/>
            <person name="Gerwick L."/>
            <person name="Gerwick W.H."/>
        </authorList>
    </citation>
    <scope>NUCLEOTIDE SEQUENCE [LARGE SCALE GENOMIC DNA]</scope>
    <source>
        <strain evidence="1 2">PAB10Feb10-1</strain>
    </source>
</reference>
<organism evidence="1 2">
    <name type="scientific">Okeania hirsuta</name>
    <dbReference type="NCBI Taxonomy" id="1458930"/>
    <lineage>
        <taxon>Bacteria</taxon>
        <taxon>Bacillati</taxon>
        <taxon>Cyanobacteriota</taxon>
        <taxon>Cyanophyceae</taxon>
        <taxon>Oscillatoriophycideae</taxon>
        <taxon>Oscillatoriales</taxon>
        <taxon>Microcoleaceae</taxon>
        <taxon>Okeania</taxon>
    </lineage>
</organism>
<name>A0A3N6RY77_9CYAN</name>
<protein>
    <submittedName>
        <fullName evidence="1">Uncharacterized protein</fullName>
    </submittedName>
</protein>
<dbReference type="RefSeq" id="WP_124154237.1">
    <property type="nucleotide sequence ID" value="NZ_CAWOLW010000013.1"/>
</dbReference>
<dbReference type="Proteomes" id="UP000269154">
    <property type="component" value="Unassembled WGS sequence"/>
</dbReference>
<sequence length="99" mass="11873">MGLCVPEKFRRNESSKVYRKLSNERYKVLLDECTDDNVIPAFKVGRSLWYWGGEEDSEKAYNLLKKAYTVLQREKLLHILEIHYNNRDIRWVDMTGYPK</sequence>
<keyword evidence="2" id="KW-1185">Reference proteome</keyword>